<accession>A0ABW1F210</accession>
<dbReference type="PANTHER" id="PTHR35526:SF3">
    <property type="entry name" value="ANTI-SIGMA-F FACTOR RSBW"/>
    <property type="match status" value="1"/>
</dbReference>
<dbReference type="SUPFAM" id="SSF55874">
    <property type="entry name" value="ATPase domain of HSP90 chaperone/DNA topoisomerase II/histidine kinase"/>
    <property type="match status" value="1"/>
</dbReference>
<keyword evidence="3" id="KW-0067">ATP-binding</keyword>
<dbReference type="EMBL" id="JBHSOD010000033">
    <property type="protein sequence ID" value="MFC5887982.1"/>
    <property type="molecule type" value="Genomic_DNA"/>
</dbReference>
<dbReference type="Gene3D" id="3.30.565.10">
    <property type="entry name" value="Histidine kinase-like ATPase, C-terminal domain"/>
    <property type="match status" value="1"/>
</dbReference>
<dbReference type="InterPro" id="IPR036890">
    <property type="entry name" value="HATPase_C_sf"/>
</dbReference>
<dbReference type="GO" id="GO:0005524">
    <property type="term" value="F:ATP binding"/>
    <property type="evidence" value="ECO:0007669"/>
    <property type="project" value="UniProtKB-KW"/>
</dbReference>
<dbReference type="InterPro" id="IPR050267">
    <property type="entry name" value="Anti-sigma-factor_SerPK"/>
</dbReference>
<dbReference type="InterPro" id="IPR003594">
    <property type="entry name" value="HATPase_dom"/>
</dbReference>
<dbReference type="PANTHER" id="PTHR35526">
    <property type="entry name" value="ANTI-SIGMA-F FACTOR RSBW-RELATED"/>
    <property type="match status" value="1"/>
</dbReference>
<keyword evidence="1" id="KW-0808">Transferase</keyword>
<evidence type="ECO:0000313" key="3">
    <source>
        <dbReference type="EMBL" id="MFC5887982.1"/>
    </source>
</evidence>
<evidence type="ECO:0000313" key="4">
    <source>
        <dbReference type="Proteomes" id="UP001596067"/>
    </source>
</evidence>
<keyword evidence="1" id="KW-0723">Serine/threonine-protein kinase</keyword>
<name>A0ABW1F210_9ACTN</name>
<evidence type="ECO:0000259" key="2">
    <source>
        <dbReference type="Pfam" id="PF13581"/>
    </source>
</evidence>
<dbReference type="CDD" id="cd16936">
    <property type="entry name" value="HATPase_RsbW-like"/>
    <property type="match status" value="1"/>
</dbReference>
<sequence>MAGWGETDQSSLPGASLVADASPACFPGALEALERLSSEELEQMYSGRLCDQSEAGEVRLPSRPESGPVARRLVLSVLESWELHQQLEVGELLTGELVANAVRHAAGRTIGLQVTRKPGWLRVEVRDSSRALPCLILAEPLPPTDGGRGLRIVDDLADRWGADLLPRGKGVWFELKVRERS</sequence>
<evidence type="ECO:0000256" key="1">
    <source>
        <dbReference type="ARBA" id="ARBA00022527"/>
    </source>
</evidence>
<feature type="domain" description="Histidine kinase/HSP90-like ATPase" evidence="2">
    <location>
        <begin position="60"/>
        <end position="171"/>
    </location>
</feature>
<comment type="caution">
    <text evidence="3">The sequence shown here is derived from an EMBL/GenBank/DDBJ whole genome shotgun (WGS) entry which is preliminary data.</text>
</comment>
<keyword evidence="3" id="KW-0547">Nucleotide-binding</keyword>
<gene>
    <name evidence="3" type="ORF">ACFP0N_23730</name>
</gene>
<protein>
    <submittedName>
        <fullName evidence="3">ATP-binding protein</fullName>
    </submittedName>
</protein>
<keyword evidence="4" id="KW-1185">Reference proteome</keyword>
<proteinExistence type="predicted"/>
<dbReference type="Pfam" id="PF13581">
    <property type="entry name" value="HATPase_c_2"/>
    <property type="match status" value="1"/>
</dbReference>
<dbReference type="RefSeq" id="WP_313765597.1">
    <property type="nucleotide sequence ID" value="NZ_BAAAVH010000002.1"/>
</dbReference>
<dbReference type="Proteomes" id="UP001596067">
    <property type="component" value="Unassembled WGS sequence"/>
</dbReference>
<keyword evidence="1" id="KW-0418">Kinase</keyword>
<reference evidence="4" key="1">
    <citation type="journal article" date="2019" name="Int. J. Syst. Evol. Microbiol.">
        <title>The Global Catalogue of Microorganisms (GCM) 10K type strain sequencing project: providing services to taxonomists for standard genome sequencing and annotation.</title>
        <authorList>
            <consortium name="The Broad Institute Genomics Platform"/>
            <consortium name="The Broad Institute Genome Sequencing Center for Infectious Disease"/>
            <person name="Wu L."/>
            <person name="Ma J."/>
        </authorList>
    </citation>
    <scope>NUCLEOTIDE SEQUENCE [LARGE SCALE GENOMIC DNA]</scope>
    <source>
        <strain evidence="4">CGMCC 4.1469</strain>
    </source>
</reference>
<organism evidence="3 4">
    <name type="scientific">Kitasatospora aburaviensis</name>
    <dbReference type="NCBI Taxonomy" id="67265"/>
    <lineage>
        <taxon>Bacteria</taxon>
        <taxon>Bacillati</taxon>
        <taxon>Actinomycetota</taxon>
        <taxon>Actinomycetes</taxon>
        <taxon>Kitasatosporales</taxon>
        <taxon>Streptomycetaceae</taxon>
        <taxon>Kitasatospora</taxon>
    </lineage>
</organism>